<proteinExistence type="predicted"/>
<dbReference type="PANTHER" id="PTHR36709:SF1">
    <property type="entry name" value="OS02G0604100 PROTEIN"/>
    <property type="match status" value="1"/>
</dbReference>
<dbReference type="OMA" id="KTQDANR"/>
<sequence length="132" mass="15003">MTKFNVIQKKRRAQTAERKRELFGHPLTGKLTEKPQFVPISGKRKRKLFKKWRRDQKEALAKGLITMEDVEMAVAEGPSKDKASKTLSKFHMKKSAKVQVKMLKGKGKDRKKSTSSKPASSMEVAEVDAMVE</sequence>
<dbReference type="Gramene" id="RZC69549">
    <property type="protein sequence ID" value="RZC69549"/>
    <property type="gene ID" value="C5167_032672"/>
</dbReference>
<organism evidence="2 3">
    <name type="scientific">Papaver somniferum</name>
    <name type="common">Opium poppy</name>
    <dbReference type="NCBI Taxonomy" id="3469"/>
    <lineage>
        <taxon>Eukaryota</taxon>
        <taxon>Viridiplantae</taxon>
        <taxon>Streptophyta</taxon>
        <taxon>Embryophyta</taxon>
        <taxon>Tracheophyta</taxon>
        <taxon>Spermatophyta</taxon>
        <taxon>Magnoliopsida</taxon>
        <taxon>Ranunculales</taxon>
        <taxon>Papaveraceae</taxon>
        <taxon>Papaveroideae</taxon>
        <taxon>Papaver</taxon>
    </lineage>
</organism>
<name>A0A4Y7KC62_PAPSO</name>
<feature type="compositionally biased region" description="Basic residues" evidence="1">
    <location>
        <begin position="103"/>
        <end position="114"/>
    </location>
</feature>
<evidence type="ECO:0000313" key="2">
    <source>
        <dbReference type="EMBL" id="RZC69549.1"/>
    </source>
</evidence>
<keyword evidence="3" id="KW-1185">Reference proteome</keyword>
<dbReference type="EMBL" id="CM010721">
    <property type="protein sequence ID" value="RZC69549.1"/>
    <property type="molecule type" value="Genomic_DNA"/>
</dbReference>
<protein>
    <submittedName>
        <fullName evidence="2">Uncharacterized protein</fullName>
    </submittedName>
</protein>
<feature type="region of interest" description="Disordered" evidence="1">
    <location>
        <begin position="76"/>
        <end position="132"/>
    </location>
</feature>
<dbReference type="AlphaFoldDB" id="A0A4Y7KC62"/>
<evidence type="ECO:0000313" key="3">
    <source>
        <dbReference type="Proteomes" id="UP000316621"/>
    </source>
</evidence>
<dbReference type="Proteomes" id="UP000316621">
    <property type="component" value="Chromosome 7"/>
</dbReference>
<accession>A0A4Y7KC62</accession>
<reference evidence="2 3" key="1">
    <citation type="journal article" date="2018" name="Science">
        <title>The opium poppy genome and morphinan production.</title>
        <authorList>
            <person name="Guo L."/>
            <person name="Winzer T."/>
            <person name="Yang X."/>
            <person name="Li Y."/>
            <person name="Ning Z."/>
            <person name="He Z."/>
            <person name="Teodor R."/>
            <person name="Lu Y."/>
            <person name="Bowser T.A."/>
            <person name="Graham I.A."/>
            <person name="Ye K."/>
        </authorList>
    </citation>
    <scope>NUCLEOTIDE SEQUENCE [LARGE SCALE GENOMIC DNA]</scope>
    <source>
        <strain evidence="3">cv. HN1</strain>
        <tissue evidence="2">Leaves</tissue>
    </source>
</reference>
<dbReference type="PANTHER" id="PTHR36709">
    <property type="entry name" value="OS02G0604100 PROTEIN"/>
    <property type="match status" value="1"/>
</dbReference>
<dbReference type="OrthoDB" id="775892at2759"/>
<gene>
    <name evidence="2" type="ORF">C5167_032672</name>
</gene>
<evidence type="ECO:0000256" key="1">
    <source>
        <dbReference type="SAM" id="MobiDB-lite"/>
    </source>
</evidence>